<evidence type="ECO:0000313" key="4">
    <source>
        <dbReference type="Proteomes" id="UP000242951"/>
    </source>
</evidence>
<dbReference type="InterPro" id="IPR045853">
    <property type="entry name" value="Pep_chain_release_fac_I_sf"/>
</dbReference>
<evidence type="ECO:0000313" key="3">
    <source>
        <dbReference type="EMBL" id="KMQ80588.1"/>
    </source>
</evidence>
<gene>
    <name evidence="3" type="ORF">BPMI_04718c</name>
</gene>
<protein>
    <submittedName>
        <fullName evidence="3">YaeJ with similarity to translation release factor</fullName>
    </submittedName>
</protein>
<dbReference type="Pfam" id="PF00472">
    <property type="entry name" value="RF-1"/>
    <property type="match status" value="1"/>
</dbReference>
<dbReference type="Proteomes" id="UP000242951">
    <property type="component" value="Unassembled WGS sequence"/>
</dbReference>
<keyword evidence="4" id="KW-1185">Reference proteome</keyword>
<organism evidence="3 4">
    <name type="scientific">Candidatus Burkholderia pumila</name>
    <dbReference type="NCBI Taxonomy" id="1090375"/>
    <lineage>
        <taxon>Bacteria</taxon>
        <taxon>Pseudomonadati</taxon>
        <taxon>Pseudomonadota</taxon>
        <taxon>Betaproteobacteria</taxon>
        <taxon>Burkholderiales</taxon>
        <taxon>Burkholderiaceae</taxon>
        <taxon>Burkholderia</taxon>
    </lineage>
</organism>
<sequence>MPDNLMIPPNEIELTAMRAQGAGGQNVNKVSSAIHLRFDIHASSLPEHIKMRLLALPDSRVTREGVVVIKAQEYRTQDMNRAAALARLDELIRSVSLVRKKRIARRPTCASQLRRLEGKVKRGAIKAGRGPVRGEKLLRYEAPGKPREIAANPVGVFSELLVGHAGLAEQRQRDFRAISIPDDTQRHIDFIAVFERDRVIHDAERVVRRKADSHVAARSVRFPVVALRFQRRLRQSRRLLRKRLRTPDGLVQCLPIPPDRDADRHRLHHHERVSHVLVFLPLAWHDIHARAEYQQA</sequence>
<reference evidence="3 4" key="1">
    <citation type="submission" date="2015-06" db="EMBL/GenBank/DDBJ databases">
        <title>Comparative genomics of Burkholderia leaf nodule symbionts.</title>
        <authorList>
            <person name="Carlier A."/>
            <person name="Eberl L."/>
            <person name="Pinto-Carbo M."/>
        </authorList>
    </citation>
    <scope>NUCLEOTIDE SEQUENCE [LARGE SCALE GENOMIC DNA]</scope>
    <source>
        <strain evidence="3 4">UZHbot3</strain>
    </source>
</reference>
<name>A0ABR5HNC8_9BURK</name>
<dbReference type="PANTHER" id="PTHR47814">
    <property type="entry name" value="PEPTIDYL-TRNA HYDROLASE ARFB"/>
    <property type="match status" value="1"/>
</dbReference>
<dbReference type="Gene3D" id="3.30.160.20">
    <property type="match status" value="1"/>
</dbReference>
<dbReference type="PANTHER" id="PTHR47814:SF1">
    <property type="entry name" value="PEPTIDYL-TRNA HYDROLASE ARFB"/>
    <property type="match status" value="1"/>
</dbReference>
<dbReference type="InterPro" id="IPR000352">
    <property type="entry name" value="Pep_chain_release_fac_I"/>
</dbReference>
<dbReference type="SUPFAM" id="SSF75620">
    <property type="entry name" value="Release factor"/>
    <property type="match status" value="1"/>
</dbReference>
<feature type="domain" description="Prokaryotic-type class I peptide chain release factors" evidence="2">
    <location>
        <begin position="18"/>
        <end position="34"/>
    </location>
</feature>
<dbReference type="EMBL" id="LELG01000062">
    <property type="protein sequence ID" value="KMQ80588.1"/>
    <property type="molecule type" value="Genomic_DNA"/>
</dbReference>
<comment type="similarity">
    <text evidence="1">Belongs to the prokaryotic/mitochondrial release factor family.</text>
</comment>
<comment type="caution">
    <text evidence="3">The sequence shown here is derived from an EMBL/GenBank/DDBJ whole genome shotgun (WGS) entry which is preliminary data.</text>
</comment>
<proteinExistence type="inferred from homology"/>
<accession>A0ABR5HNC8</accession>
<evidence type="ECO:0000259" key="2">
    <source>
        <dbReference type="PROSITE" id="PS00745"/>
    </source>
</evidence>
<dbReference type="NCBIfam" id="NF006718">
    <property type="entry name" value="PRK09256.1"/>
    <property type="match status" value="1"/>
</dbReference>
<dbReference type="PROSITE" id="PS00745">
    <property type="entry name" value="RF_PROK_I"/>
    <property type="match status" value="1"/>
</dbReference>
<evidence type="ECO:0000256" key="1">
    <source>
        <dbReference type="ARBA" id="ARBA00010835"/>
    </source>
</evidence>